<dbReference type="InterPro" id="IPR053876">
    <property type="entry name" value="Phage_int_M"/>
</dbReference>
<comment type="similarity">
    <text evidence="1">Belongs to the 'phage' integrase family.</text>
</comment>
<evidence type="ECO:0000259" key="6">
    <source>
        <dbReference type="Pfam" id="PF22022"/>
    </source>
</evidence>
<feature type="domain" description="Phage integrase central" evidence="6">
    <location>
        <begin position="112"/>
        <end position="217"/>
    </location>
</feature>
<dbReference type="Pfam" id="PF22022">
    <property type="entry name" value="Phage_int_M"/>
    <property type="match status" value="1"/>
</dbReference>
<reference evidence="7 8" key="1">
    <citation type="journal article" date="2018" name="Nat. Biotechnol.">
        <title>A standardized bacterial taxonomy based on genome phylogeny substantially revises the tree of life.</title>
        <authorList>
            <person name="Parks D.H."/>
            <person name="Chuvochina M."/>
            <person name="Waite D.W."/>
            <person name="Rinke C."/>
            <person name="Skarshewski A."/>
            <person name="Chaumeil P.A."/>
            <person name="Hugenholtz P."/>
        </authorList>
    </citation>
    <scope>NUCLEOTIDE SEQUENCE [LARGE SCALE GENOMIC DNA]</scope>
    <source>
        <strain evidence="7">UBA8733</strain>
    </source>
</reference>
<dbReference type="Gene3D" id="1.10.150.130">
    <property type="match status" value="1"/>
</dbReference>
<evidence type="ECO:0000256" key="3">
    <source>
        <dbReference type="ARBA" id="ARBA00023125"/>
    </source>
</evidence>
<evidence type="ECO:0000259" key="5">
    <source>
        <dbReference type="Pfam" id="PF00589"/>
    </source>
</evidence>
<organism evidence="7 8">
    <name type="scientific">Hyphomonas adhaerens</name>
    <dbReference type="NCBI Taxonomy" id="81029"/>
    <lineage>
        <taxon>Bacteria</taxon>
        <taxon>Pseudomonadati</taxon>
        <taxon>Pseudomonadota</taxon>
        <taxon>Alphaproteobacteria</taxon>
        <taxon>Hyphomonadales</taxon>
        <taxon>Hyphomonadaceae</taxon>
        <taxon>Hyphomonas</taxon>
    </lineage>
</organism>
<proteinExistence type="inferred from homology"/>
<evidence type="ECO:0000313" key="8">
    <source>
        <dbReference type="Proteomes" id="UP000259610"/>
    </source>
</evidence>
<dbReference type="Gene3D" id="1.10.443.10">
    <property type="entry name" value="Intergrase catalytic core"/>
    <property type="match status" value="1"/>
</dbReference>
<dbReference type="RefSeq" id="WP_273054593.1">
    <property type="nucleotide sequence ID" value="NZ_CAJWRG010000166.1"/>
</dbReference>
<dbReference type="InterPro" id="IPR002104">
    <property type="entry name" value="Integrase_catalytic"/>
</dbReference>
<dbReference type="GO" id="GO:0006310">
    <property type="term" value="P:DNA recombination"/>
    <property type="evidence" value="ECO:0007669"/>
    <property type="project" value="UniProtKB-KW"/>
</dbReference>
<dbReference type="InterPro" id="IPR013762">
    <property type="entry name" value="Integrase-like_cat_sf"/>
</dbReference>
<evidence type="ECO:0008006" key="9">
    <source>
        <dbReference type="Google" id="ProtNLM"/>
    </source>
</evidence>
<dbReference type="Pfam" id="PF00589">
    <property type="entry name" value="Phage_integrase"/>
    <property type="match status" value="1"/>
</dbReference>
<evidence type="ECO:0000256" key="1">
    <source>
        <dbReference type="ARBA" id="ARBA00008857"/>
    </source>
</evidence>
<dbReference type="EMBL" id="DMAN01000030">
    <property type="protein sequence ID" value="HAE25805.1"/>
    <property type="molecule type" value="Genomic_DNA"/>
</dbReference>
<evidence type="ECO:0000256" key="2">
    <source>
        <dbReference type="ARBA" id="ARBA00022908"/>
    </source>
</evidence>
<dbReference type="SUPFAM" id="SSF56349">
    <property type="entry name" value="DNA breaking-rejoining enzymes"/>
    <property type="match status" value="1"/>
</dbReference>
<dbReference type="AlphaFoldDB" id="A0A3B9GTL5"/>
<feature type="domain" description="Tyr recombinase" evidence="5">
    <location>
        <begin position="257"/>
        <end position="358"/>
    </location>
</feature>
<dbReference type="GO" id="GO:0003677">
    <property type="term" value="F:DNA binding"/>
    <property type="evidence" value="ECO:0007669"/>
    <property type="project" value="UniProtKB-KW"/>
</dbReference>
<dbReference type="Proteomes" id="UP000259610">
    <property type="component" value="Unassembled WGS sequence"/>
</dbReference>
<dbReference type="InterPro" id="IPR038488">
    <property type="entry name" value="Integrase_DNA-bd_sf"/>
</dbReference>
<dbReference type="InterPro" id="IPR050808">
    <property type="entry name" value="Phage_Integrase"/>
</dbReference>
<evidence type="ECO:0000256" key="4">
    <source>
        <dbReference type="ARBA" id="ARBA00023172"/>
    </source>
</evidence>
<keyword evidence="3" id="KW-0238">DNA-binding</keyword>
<accession>A0A3B9GTL5</accession>
<dbReference type="PANTHER" id="PTHR30629:SF2">
    <property type="entry name" value="PROPHAGE INTEGRASE INTS-RELATED"/>
    <property type="match status" value="1"/>
</dbReference>
<dbReference type="GO" id="GO:0015074">
    <property type="term" value="P:DNA integration"/>
    <property type="evidence" value="ECO:0007669"/>
    <property type="project" value="UniProtKB-KW"/>
</dbReference>
<dbReference type="InterPro" id="IPR010998">
    <property type="entry name" value="Integrase_recombinase_N"/>
</dbReference>
<comment type="caution">
    <text evidence="7">The sequence shown here is derived from an EMBL/GenBank/DDBJ whole genome shotgun (WGS) entry which is preliminary data.</text>
</comment>
<protein>
    <recommendedName>
        <fullName evidence="9">Integrase</fullName>
    </recommendedName>
</protein>
<gene>
    <name evidence="7" type="ORF">DCG58_01480</name>
</gene>
<dbReference type="PANTHER" id="PTHR30629">
    <property type="entry name" value="PROPHAGE INTEGRASE"/>
    <property type="match status" value="1"/>
</dbReference>
<evidence type="ECO:0000313" key="7">
    <source>
        <dbReference type="EMBL" id="HAE25805.1"/>
    </source>
</evidence>
<name>A0A3B9GTL5_9PROT</name>
<sequence>MATNRLKLTQTNVQRLIREHGGIKKERHWDTEVPRLFLAITPNGSAAYKLQIVKPDGGKTDAKLISVDEGSPEMARALARKELGRMALGDADPATRRRVKEAEAKREAAATFSALAARFMASPEKSIPSIKQRTYDERERLLRVHILPQLGDEPFRKITRPQVRELVRQIQAEAAKHPRALEGSNPGAKLANECQGVIRAVFNWAIEEELVEVNPASFRKLFRDTPDKRSQMPVDALKLMWTSLRTEMEDDEDTGDNRWTSALAIMLHAVTLQRPAEIVAARREQFDWTPGIETWRIPASQTKTNEDYEVPLSPLAAALFREALSKHNQAWVFPNKVEEDHIRHDGPKQRWIRMRKKLAKQARESATACPLEGVQLYDCRRLGRTLLVRELGVSPAIAEACINHAPDRSMRSRYDVGNNIGEIRQAMELWGDYVANLVEETSMTDAISQSAKHLKAG</sequence>
<keyword evidence="2" id="KW-0229">DNA integration</keyword>
<keyword evidence="4" id="KW-0233">DNA recombination</keyword>
<dbReference type="InterPro" id="IPR011010">
    <property type="entry name" value="DNA_brk_join_enz"/>
</dbReference>
<dbReference type="Gene3D" id="3.30.160.390">
    <property type="entry name" value="Integrase, DNA-binding domain"/>
    <property type="match status" value="1"/>
</dbReference>